<name>A0A9W6MES4_9ACTN</name>
<sequence>MRNIQHRLVEAPAERLGELLDQVGTEDDQLWPKPAWPPLVLDAGLTPGSRGGHGPISYSVTDYEPGRRVRLSFEPGSGLNGYHEFLITAQGPGRCRLTHTIVGTVEGRMTVLWPLVIRWMHEALVHDLFDNAERAATGRMSRRPARWSLWVRLLRRLRKFPAGTETFT</sequence>
<dbReference type="Gene3D" id="3.30.530.20">
    <property type="match status" value="1"/>
</dbReference>
<evidence type="ECO:0008006" key="3">
    <source>
        <dbReference type="Google" id="ProtNLM"/>
    </source>
</evidence>
<keyword evidence="2" id="KW-1185">Reference proteome</keyword>
<accession>A0A9W6MES4</accession>
<dbReference type="RefSeq" id="WP_271219825.1">
    <property type="nucleotide sequence ID" value="NZ_BAAAVD010000049.1"/>
</dbReference>
<reference evidence="1" key="1">
    <citation type="journal article" date="2014" name="Int. J. Syst. Evol. Microbiol.">
        <title>Complete genome sequence of Corynebacterium casei LMG S-19264T (=DSM 44701T), isolated from a smear-ripened cheese.</title>
        <authorList>
            <consortium name="US DOE Joint Genome Institute (JGI-PGF)"/>
            <person name="Walter F."/>
            <person name="Albersmeier A."/>
            <person name="Kalinowski J."/>
            <person name="Ruckert C."/>
        </authorList>
    </citation>
    <scope>NUCLEOTIDE SEQUENCE</scope>
    <source>
        <strain evidence="1">VKM Ac-2007</strain>
    </source>
</reference>
<dbReference type="Proteomes" id="UP001143474">
    <property type="component" value="Unassembled WGS sequence"/>
</dbReference>
<comment type="caution">
    <text evidence="1">The sequence shown here is derived from an EMBL/GenBank/DDBJ whole genome shotgun (WGS) entry which is preliminary data.</text>
</comment>
<evidence type="ECO:0000313" key="1">
    <source>
        <dbReference type="EMBL" id="GLK11442.1"/>
    </source>
</evidence>
<reference evidence="1" key="2">
    <citation type="submission" date="2023-01" db="EMBL/GenBank/DDBJ databases">
        <authorList>
            <person name="Sun Q."/>
            <person name="Evtushenko L."/>
        </authorList>
    </citation>
    <scope>NUCLEOTIDE SEQUENCE</scope>
    <source>
        <strain evidence="1">VKM Ac-2007</strain>
    </source>
</reference>
<dbReference type="AlphaFoldDB" id="A0A9W6MES4"/>
<gene>
    <name evidence="1" type="ORF">GCM10017600_48490</name>
</gene>
<proteinExistence type="predicted"/>
<organism evidence="1 2">
    <name type="scientific">Streptosporangium carneum</name>
    <dbReference type="NCBI Taxonomy" id="47481"/>
    <lineage>
        <taxon>Bacteria</taxon>
        <taxon>Bacillati</taxon>
        <taxon>Actinomycetota</taxon>
        <taxon>Actinomycetes</taxon>
        <taxon>Streptosporangiales</taxon>
        <taxon>Streptosporangiaceae</taxon>
        <taxon>Streptosporangium</taxon>
    </lineage>
</organism>
<dbReference type="SUPFAM" id="SSF55961">
    <property type="entry name" value="Bet v1-like"/>
    <property type="match status" value="1"/>
</dbReference>
<dbReference type="EMBL" id="BSEV01000011">
    <property type="protein sequence ID" value="GLK11442.1"/>
    <property type="molecule type" value="Genomic_DNA"/>
</dbReference>
<protein>
    <recommendedName>
        <fullName evidence="3">SRPBCC family protein</fullName>
    </recommendedName>
</protein>
<evidence type="ECO:0000313" key="2">
    <source>
        <dbReference type="Proteomes" id="UP001143474"/>
    </source>
</evidence>
<dbReference type="InterPro" id="IPR023393">
    <property type="entry name" value="START-like_dom_sf"/>
</dbReference>